<dbReference type="EC" id="3.6.3.-" evidence="6"/>
<name>A0A0T5P3V1_9RHOB</name>
<reference evidence="5 7" key="1">
    <citation type="submission" date="2015-04" db="EMBL/GenBank/DDBJ databases">
        <title>The draft genome sequence of Roseovarius indicus B108T.</title>
        <authorList>
            <person name="Li G."/>
            <person name="Lai Q."/>
            <person name="Shao Z."/>
            <person name="Yan P."/>
        </authorList>
    </citation>
    <scope>NUCLEOTIDE SEQUENCE [LARGE SCALE GENOMIC DNA]</scope>
    <source>
        <strain evidence="5 7">B108</strain>
    </source>
</reference>
<dbReference type="Proteomes" id="UP000325785">
    <property type="component" value="Chromosome"/>
</dbReference>
<dbReference type="RefSeq" id="WP_057819664.1">
    <property type="nucleotide sequence ID" value="NZ_CP031598.1"/>
</dbReference>
<accession>A0A0T5P3V1</accession>
<dbReference type="Pfam" id="PF12399">
    <property type="entry name" value="BCA_ABC_TP_C"/>
    <property type="match status" value="1"/>
</dbReference>
<dbReference type="InterPro" id="IPR003439">
    <property type="entry name" value="ABC_transporter-like_ATP-bd"/>
</dbReference>
<protein>
    <submittedName>
        <fullName evidence="6">Lipopolysaccharide export system ATP-binding protein LptB</fullName>
        <ecNumber evidence="6">3.6.3.-</ecNumber>
    </submittedName>
</protein>
<evidence type="ECO:0000313" key="8">
    <source>
        <dbReference type="Proteomes" id="UP000325785"/>
    </source>
</evidence>
<dbReference type="OrthoDB" id="9806149at2"/>
<evidence type="ECO:0000256" key="3">
    <source>
        <dbReference type="ARBA" id="ARBA00022840"/>
    </source>
</evidence>
<reference evidence="6 8" key="2">
    <citation type="submission" date="2018-08" db="EMBL/GenBank/DDBJ databases">
        <title>Genetic Globetrotter - A new plasmid hitch-hiking vast phylogenetic and geographic distances.</title>
        <authorList>
            <person name="Vollmers J."/>
            <person name="Petersen J."/>
        </authorList>
    </citation>
    <scope>NUCLEOTIDE SEQUENCE [LARGE SCALE GENOMIC DNA]</scope>
    <source>
        <strain evidence="6 8">DSM 26383</strain>
    </source>
</reference>
<dbReference type="STRING" id="540747.SAMN04488031_10668"/>
<dbReference type="CDD" id="cd03219">
    <property type="entry name" value="ABC_Mj1267_LivG_branched"/>
    <property type="match status" value="1"/>
</dbReference>
<dbReference type="InterPro" id="IPR027417">
    <property type="entry name" value="P-loop_NTPase"/>
</dbReference>
<keyword evidence="6" id="KW-0378">Hydrolase</keyword>
<dbReference type="KEGG" id="rid:RIdsm_00965"/>
<dbReference type="PANTHER" id="PTHR45772:SF2">
    <property type="entry name" value="ABC TRANSPORTER ATP-BINDING PROTEIN"/>
    <property type="match status" value="1"/>
</dbReference>
<evidence type="ECO:0000313" key="5">
    <source>
        <dbReference type="EMBL" id="KRS15760.1"/>
    </source>
</evidence>
<evidence type="ECO:0000313" key="7">
    <source>
        <dbReference type="Proteomes" id="UP000051401"/>
    </source>
</evidence>
<evidence type="ECO:0000259" key="4">
    <source>
        <dbReference type="PROSITE" id="PS50893"/>
    </source>
</evidence>
<keyword evidence="1" id="KW-0813">Transport</keyword>
<dbReference type="GO" id="GO:0005886">
    <property type="term" value="C:plasma membrane"/>
    <property type="evidence" value="ECO:0007669"/>
    <property type="project" value="TreeGrafter"/>
</dbReference>
<dbReference type="AlphaFoldDB" id="A0A0T5P3V1"/>
<sequence>MLEAKGLSRSFGRLVAVDQLDLSVGRGTIHGLIGPNGSGKSTTMNLISGSLKPSAGQVFLNDGRIDGRHQDALAQEGLIRTFQLTRVYAELTVFEAVRLGALARNRGTLDWRAVLPFPKRGPSADRTMQAIEKMGLGDVANQMAGSLPGGRQRVLSIATALAASPQCLLLDEPLAGLNATEKADVATRIELLRDEGITILLVEHDMKSVMRLCDRVTVINFGQRIAEGAPAEIGRNEAVIKAYLGEKGARHAAG</sequence>
<dbReference type="EMBL" id="LAXI01000019">
    <property type="protein sequence ID" value="KRS15760.1"/>
    <property type="molecule type" value="Genomic_DNA"/>
</dbReference>
<keyword evidence="2" id="KW-0547">Nucleotide-binding</keyword>
<dbReference type="GO" id="GO:0005524">
    <property type="term" value="F:ATP binding"/>
    <property type="evidence" value="ECO:0007669"/>
    <property type="project" value="UniProtKB-KW"/>
</dbReference>
<dbReference type="PROSITE" id="PS50893">
    <property type="entry name" value="ABC_TRANSPORTER_2"/>
    <property type="match status" value="1"/>
</dbReference>
<dbReference type="GO" id="GO:0016887">
    <property type="term" value="F:ATP hydrolysis activity"/>
    <property type="evidence" value="ECO:0007669"/>
    <property type="project" value="InterPro"/>
</dbReference>
<dbReference type="PATRIC" id="fig|540747.5.peg.2206"/>
<dbReference type="SUPFAM" id="SSF52540">
    <property type="entry name" value="P-loop containing nucleoside triphosphate hydrolases"/>
    <property type="match status" value="1"/>
</dbReference>
<dbReference type="InterPro" id="IPR003593">
    <property type="entry name" value="AAA+_ATPase"/>
</dbReference>
<dbReference type="Proteomes" id="UP000051401">
    <property type="component" value="Unassembled WGS sequence"/>
</dbReference>
<keyword evidence="7" id="KW-1185">Reference proteome</keyword>
<dbReference type="Pfam" id="PF00005">
    <property type="entry name" value="ABC_tran"/>
    <property type="match status" value="1"/>
</dbReference>
<dbReference type="InterPro" id="IPR032823">
    <property type="entry name" value="BCA_ABC_TP_C"/>
</dbReference>
<dbReference type="Gene3D" id="3.40.50.300">
    <property type="entry name" value="P-loop containing nucleotide triphosphate hydrolases"/>
    <property type="match status" value="1"/>
</dbReference>
<feature type="domain" description="ABC transporter" evidence="4">
    <location>
        <begin position="2"/>
        <end position="246"/>
    </location>
</feature>
<organism evidence="5 7">
    <name type="scientific">Roseovarius indicus</name>
    <dbReference type="NCBI Taxonomy" id="540747"/>
    <lineage>
        <taxon>Bacteria</taxon>
        <taxon>Pseudomonadati</taxon>
        <taxon>Pseudomonadota</taxon>
        <taxon>Alphaproteobacteria</taxon>
        <taxon>Rhodobacterales</taxon>
        <taxon>Roseobacteraceae</taxon>
        <taxon>Roseovarius</taxon>
    </lineage>
</organism>
<evidence type="ECO:0000256" key="2">
    <source>
        <dbReference type="ARBA" id="ARBA00022741"/>
    </source>
</evidence>
<gene>
    <name evidence="6" type="primary">lptB_3</name>
    <name evidence="6" type="ORF">RIdsm_00965</name>
    <name evidence="5" type="ORF">XM52_22130</name>
</gene>
<keyword evidence="3 6" id="KW-0067">ATP-binding</keyword>
<evidence type="ECO:0000313" key="6">
    <source>
        <dbReference type="EMBL" id="QEW25180.1"/>
    </source>
</evidence>
<proteinExistence type="predicted"/>
<dbReference type="SMART" id="SM00382">
    <property type="entry name" value="AAA"/>
    <property type="match status" value="1"/>
</dbReference>
<dbReference type="PANTHER" id="PTHR45772">
    <property type="entry name" value="CONSERVED COMPONENT OF ABC TRANSPORTER FOR NATURAL AMINO ACIDS-RELATED"/>
    <property type="match status" value="1"/>
</dbReference>
<evidence type="ECO:0000256" key="1">
    <source>
        <dbReference type="ARBA" id="ARBA00022448"/>
    </source>
</evidence>
<dbReference type="InterPro" id="IPR051120">
    <property type="entry name" value="ABC_AA/LPS_Transport"/>
</dbReference>
<dbReference type="EMBL" id="CP031598">
    <property type="protein sequence ID" value="QEW25180.1"/>
    <property type="molecule type" value="Genomic_DNA"/>
</dbReference>